<evidence type="ECO:0000313" key="2">
    <source>
        <dbReference type="EMBL" id="JAS42130.1"/>
    </source>
</evidence>
<sequence>QFFIISSPRSYNFTQPQDCTDDVCIPVHHYICSDTCIEMTLPKPVLNATTNTCHNLVETSEYKIYHNGSRGIIDVKGFYTLRNISVHRDQLVRKRYKVTYLWSGSSDQQVFRRSGNPGYDQGKPVISGRRSLKVVTYNFSTSDWISVSVAGDSGYCLDRYNLLFGENIHTQCSLIVKGTCKQMQQQIWQQILGSVANLSEAVISSYGDPKEGEEEAWVPLLSAELPPPPALTTAMDIIIVYSLVGPVARPQAKIIAAYLELLPSVNTCESNHTTVVVETSVKFIDKTIPAVTKFAQPPVYEIKLPQDFFYPFLSAGSGIHPSKEIMLLVVIFLYDVRETF</sequence>
<dbReference type="Pfam" id="PF07773">
    <property type="entry name" value="TCTN_DUF1619"/>
    <property type="match status" value="1"/>
</dbReference>
<dbReference type="InterPro" id="IPR040354">
    <property type="entry name" value="TCTN1-3"/>
</dbReference>
<reference evidence="2" key="1">
    <citation type="submission" date="2015-11" db="EMBL/GenBank/DDBJ databases">
        <title>De novo transcriptome assembly of four potential Pierce s Disease insect vectors from Arizona vineyards.</title>
        <authorList>
            <person name="Tassone E.E."/>
        </authorList>
    </citation>
    <scope>NUCLEOTIDE SEQUENCE</scope>
</reference>
<organism evidence="2">
    <name type="scientific">Cuerna arida</name>
    <dbReference type="NCBI Taxonomy" id="1464854"/>
    <lineage>
        <taxon>Eukaryota</taxon>
        <taxon>Metazoa</taxon>
        <taxon>Ecdysozoa</taxon>
        <taxon>Arthropoda</taxon>
        <taxon>Hexapoda</taxon>
        <taxon>Insecta</taxon>
        <taxon>Pterygota</taxon>
        <taxon>Neoptera</taxon>
        <taxon>Paraneoptera</taxon>
        <taxon>Hemiptera</taxon>
        <taxon>Auchenorrhyncha</taxon>
        <taxon>Membracoidea</taxon>
        <taxon>Cicadellidae</taxon>
        <taxon>Cicadellinae</taxon>
        <taxon>Proconiini</taxon>
        <taxon>Cuerna</taxon>
    </lineage>
</organism>
<accession>A0A1B6EW63</accession>
<dbReference type="AlphaFoldDB" id="A0A1B6EW63"/>
<dbReference type="PANTHER" id="PTHR14611">
    <property type="entry name" value="TECTONIC FAMILY MEMBER"/>
    <property type="match status" value="1"/>
</dbReference>
<protein>
    <recommendedName>
        <fullName evidence="1">Tectonic-1-3 domain-containing protein</fullName>
    </recommendedName>
</protein>
<gene>
    <name evidence="2" type="ORF">g.32483</name>
</gene>
<dbReference type="PANTHER" id="PTHR14611:SF2">
    <property type="entry name" value="TECTONIC"/>
    <property type="match status" value="1"/>
</dbReference>
<feature type="non-terminal residue" evidence="2">
    <location>
        <position position="1"/>
    </location>
</feature>
<proteinExistence type="predicted"/>
<evidence type="ECO:0000259" key="1">
    <source>
        <dbReference type="Pfam" id="PF07773"/>
    </source>
</evidence>
<feature type="domain" description="Tectonic-1-3" evidence="1">
    <location>
        <begin position="114"/>
        <end position="285"/>
    </location>
</feature>
<dbReference type="EMBL" id="GECZ01027639">
    <property type="protein sequence ID" value="JAS42130.1"/>
    <property type="molecule type" value="Transcribed_RNA"/>
</dbReference>
<name>A0A1B6EW63_9HEMI</name>
<dbReference type="InterPro" id="IPR011677">
    <property type="entry name" value="TCTN1-3_dom"/>
</dbReference>
<dbReference type="GO" id="GO:0060271">
    <property type="term" value="P:cilium assembly"/>
    <property type="evidence" value="ECO:0007669"/>
    <property type="project" value="TreeGrafter"/>
</dbReference>